<proteinExistence type="predicted"/>
<dbReference type="OrthoDB" id="10595737at2759"/>
<dbReference type="AlphaFoldDB" id="A0A8J5XVP5"/>
<feature type="transmembrane region" description="Helical" evidence="1">
    <location>
        <begin position="38"/>
        <end position="59"/>
    </location>
</feature>
<accession>A0A8J5XVP5</accession>
<comment type="caution">
    <text evidence="2">The sequence shown here is derived from an EMBL/GenBank/DDBJ whole genome shotgun (WGS) entry which is preliminary data.</text>
</comment>
<gene>
    <name evidence="2" type="ORF">KFE25_002071</name>
</gene>
<name>A0A8J5XVP5_DIALT</name>
<evidence type="ECO:0000313" key="2">
    <source>
        <dbReference type="EMBL" id="KAG8466315.1"/>
    </source>
</evidence>
<feature type="transmembrane region" description="Helical" evidence="1">
    <location>
        <begin position="262"/>
        <end position="280"/>
    </location>
</feature>
<keyword evidence="1" id="KW-0812">Transmembrane</keyword>
<keyword evidence="3" id="KW-1185">Reference proteome</keyword>
<feature type="transmembrane region" description="Helical" evidence="1">
    <location>
        <begin position="128"/>
        <end position="147"/>
    </location>
</feature>
<feature type="transmembrane region" description="Helical" evidence="1">
    <location>
        <begin position="79"/>
        <end position="97"/>
    </location>
</feature>
<feature type="transmembrane region" description="Helical" evidence="1">
    <location>
        <begin position="180"/>
        <end position="200"/>
    </location>
</feature>
<evidence type="ECO:0000313" key="3">
    <source>
        <dbReference type="Proteomes" id="UP000751190"/>
    </source>
</evidence>
<keyword evidence="1" id="KW-1133">Transmembrane helix</keyword>
<feature type="transmembrane region" description="Helical" evidence="1">
    <location>
        <begin position="207"/>
        <end position="227"/>
    </location>
</feature>
<organism evidence="2 3">
    <name type="scientific">Diacronema lutheri</name>
    <name type="common">Unicellular marine alga</name>
    <name type="synonym">Monochrysis lutheri</name>
    <dbReference type="NCBI Taxonomy" id="2081491"/>
    <lineage>
        <taxon>Eukaryota</taxon>
        <taxon>Haptista</taxon>
        <taxon>Haptophyta</taxon>
        <taxon>Pavlovophyceae</taxon>
        <taxon>Pavlovales</taxon>
        <taxon>Pavlovaceae</taxon>
        <taxon>Diacronema</taxon>
    </lineage>
</organism>
<dbReference type="EMBL" id="JAGTXO010000008">
    <property type="protein sequence ID" value="KAG8466315.1"/>
    <property type="molecule type" value="Genomic_DNA"/>
</dbReference>
<feature type="transmembrane region" description="Helical" evidence="1">
    <location>
        <begin position="154"/>
        <end position="174"/>
    </location>
</feature>
<protein>
    <submittedName>
        <fullName evidence="2">Uncharacterized protein</fullName>
    </submittedName>
</protein>
<evidence type="ECO:0000256" key="1">
    <source>
        <dbReference type="SAM" id="Phobius"/>
    </source>
</evidence>
<keyword evidence="1" id="KW-0472">Membrane</keyword>
<dbReference type="Proteomes" id="UP000751190">
    <property type="component" value="Unassembled WGS sequence"/>
</dbReference>
<sequence>MHTLLRPFALGIGGSAMYTAPDLLSSAPLDGASPPPSLAAAALTVVASAPLFGVCTIGVASAARGTGGMKWLSRSWERAAWGTFFASGAALAVARPLSLVASLPPAPAADGGGGARGPALALAPAADAATRVCALAMGASLLGAVAAERLGSHFGAALFAPALLGSIAASVLLPDVPLSAFAPAPALVVPFLLVCSPPVFTRSADLIIVGLWGACALAPALAELGAARDAPVAPGGGAGAGGMRPATAPDARAGDKVAARLGYEQLMSAAVLSWLCAYLLRRRPLCQY</sequence>
<reference evidence="2" key="1">
    <citation type="submission" date="2021-05" db="EMBL/GenBank/DDBJ databases">
        <title>The genome of the haptophyte Pavlova lutheri (Diacronema luteri, Pavlovales) - a model for lipid biosynthesis in eukaryotic algae.</title>
        <authorList>
            <person name="Hulatt C.J."/>
            <person name="Posewitz M.C."/>
        </authorList>
    </citation>
    <scope>NUCLEOTIDE SEQUENCE</scope>
    <source>
        <strain evidence="2">NIVA-4/92</strain>
    </source>
</reference>